<keyword evidence="3" id="KW-0808">Transferase</keyword>
<dbReference type="RefSeq" id="WP_006110987.1">
    <property type="nucleotide sequence ID" value="NZ_AOIO01000040.1"/>
</dbReference>
<protein>
    <submittedName>
        <fullName evidence="3">Acetyltransferase, gnat family protein</fullName>
    </submittedName>
</protein>
<name>M0AHH6_NATA1</name>
<proteinExistence type="predicted"/>
<dbReference type="InterPro" id="IPR016181">
    <property type="entry name" value="Acyl_CoA_acyltransferase"/>
</dbReference>
<organism evidence="3 4">
    <name type="scientific">Natrialba asiatica (strain ATCC 700177 / DSM 12278 / JCM 9576 / FERM P-10747 / NBRC 102637 / 172P1)</name>
    <dbReference type="NCBI Taxonomy" id="29540"/>
    <lineage>
        <taxon>Archaea</taxon>
        <taxon>Methanobacteriati</taxon>
        <taxon>Methanobacteriota</taxon>
        <taxon>Stenosarchaea group</taxon>
        <taxon>Halobacteria</taxon>
        <taxon>Halobacteriales</taxon>
        <taxon>Natrialbaceae</taxon>
        <taxon>Natrialba</taxon>
    </lineage>
</organism>
<dbReference type="eggNOG" id="arCOG00839">
    <property type="taxonomic scope" value="Archaea"/>
</dbReference>
<dbReference type="PROSITE" id="PS51186">
    <property type="entry name" value="GNAT"/>
    <property type="match status" value="1"/>
</dbReference>
<sequence length="165" mass="18076">MPPSPPSSSSTSTPATVRDLTPDDAPALTALYEEYEWWDDRDETAVRDALCETAVAVGVEADGRLVAAARVLTDFTYYATVYDVIVAADRRGEGIGETLMRAVVDHPDLQSVAGLSLLCRRGLVPYYETVGFEPFDPELEIPEGGTEELVRMTYTRPADQRGDED</sequence>
<dbReference type="CDD" id="cd04301">
    <property type="entry name" value="NAT_SF"/>
    <property type="match status" value="1"/>
</dbReference>
<feature type="domain" description="N-acetyltransferase" evidence="2">
    <location>
        <begin position="15"/>
        <end position="157"/>
    </location>
</feature>
<keyword evidence="4" id="KW-1185">Reference proteome</keyword>
<evidence type="ECO:0000313" key="3">
    <source>
        <dbReference type="EMBL" id="ELY98140.1"/>
    </source>
</evidence>
<comment type="caution">
    <text evidence="3">The sequence shown here is derived from an EMBL/GenBank/DDBJ whole genome shotgun (WGS) entry which is preliminary data.</text>
</comment>
<dbReference type="Proteomes" id="UP000011554">
    <property type="component" value="Unassembled WGS sequence"/>
</dbReference>
<dbReference type="InterPro" id="IPR053144">
    <property type="entry name" value="Acetyltransferase_Butenolide"/>
</dbReference>
<dbReference type="EMBL" id="AOIO01000040">
    <property type="protein sequence ID" value="ELY98140.1"/>
    <property type="molecule type" value="Genomic_DNA"/>
</dbReference>
<dbReference type="SUPFAM" id="SSF55729">
    <property type="entry name" value="Acyl-CoA N-acyltransferases (Nat)"/>
    <property type="match status" value="1"/>
</dbReference>
<dbReference type="STRING" id="29540.C481_19440"/>
<dbReference type="PANTHER" id="PTHR43233">
    <property type="entry name" value="FAMILY N-ACETYLTRANSFERASE, PUTATIVE (AFU_ORTHOLOGUE AFUA_6G03350)-RELATED"/>
    <property type="match status" value="1"/>
</dbReference>
<dbReference type="PANTHER" id="PTHR43233:SF1">
    <property type="entry name" value="FAMILY N-ACETYLTRANSFERASE, PUTATIVE (AFU_ORTHOLOGUE AFUA_6G03350)-RELATED"/>
    <property type="match status" value="1"/>
</dbReference>
<gene>
    <name evidence="3" type="ORF">C481_19440</name>
</gene>
<feature type="region of interest" description="Disordered" evidence="1">
    <location>
        <begin position="1"/>
        <end position="23"/>
    </location>
</feature>
<dbReference type="InterPro" id="IPR000182">
    <property type="entry name" value="GNAT_dom"/>
</dbReference>
<evidence type="ECO:0000313" key="4">
    <source>
        <dbReference type="Proteomes" id="UP000011554"/>
    </source>
</evidence>
<reference evidence="3 4" key="1">
    <citation type="journal article" date="2014" name="PLoS Genet.">
        <title>Phylogenetically driven sequencing of extremely halophilic archaea reveals strategies for static and dynamic osmo-response.</title>
        <authorList>
            <person name="Becker E.A."/>
            <person name="Seitzer P.M."/>
            <person name="Tritt A."/>
            <person name="Larsen D."/>
            <person name="Krusor M."/>
            <person name="Yao A.I."/>
            <person name="Wu D."/>
            <person name="Madern D."/>
            <person name="Eisen J.A."/>
            <person name="Darling A.E."/>
            <person name="Facciotti M.T."/>
        </authorList>
    </citation>
    <scope>NUCLEOTIDE SEQUENCE [LARGE SCALE GENOMIC DNA]</scope>
    <source>
        <strain evidence="3 4">DSM 12278</strain>
    </source>
</reference>
<accession>M0AHH6</accession>
<dbReference type="AlphaFoldDB" id="M0AHH6"/>
<dbReference type="PATRIC" id="fig|29540.5.peg.3964"/>
<evidence type="ECO:0000259" key="2">
    <source>
        <dbReference type="PROSITE" id="PS51186"/>
    </source>
</evidence>
<dbReference type="Gene3D" id="3.40.630.30">
    <property type="match status" value="1"/>
</dbReference>
<dbReference type="OrthoDB" id="111868at2157"/>
<evidence type="ECO:0000256" key="1">
    <source>
        <dbReference type="SAM" id="MobiDB-lite"/>
    </source>
</evidence>
<dbReference type="Pfam" id="PF00583">
    <property type="entry name" value="Acetyltransf_1"/>
    <property type="match status" value="1"/>
</dbReference>
<dbReference type="GO" id="GO:0016747">
    <property type="term" value="F:acyltransferase activity, transferring groups other than amino-acyl groups"/>
    <property type="evidence" value="ECO:0007669"/>
    <property type="project" value="InterPro"/>
</dbReference>